<dbReference type="Pfam" id="PF07695">
    <property type="entry name" value="7TMR-DISM_7TM"/>
    <property type="match status" value="1"/>
</dbReference>
<evidence type="ECO:0000256" key="3">
    <source>
        <dbReference type="SAM" id="Phobius"/>
    </source>
</evidence>
<name>A0ABU8RUT7_9SPHN</name>
<evidence type="ECO:0000256" key="2">
    <source>
        <dbReference type="ARBA" id="ARBA00034247"/>
    </source>
</evidence>
<evidence type="ECO:0000256" key="4">
    <source>
        <dbReference type="SAM" id="SignalP"/>
    </source>
</evidence>
<proteinExistence type="predicted"/>
<keyword evidence="7" id="KW-1185">Reference proteome</keyword>
<feature type="transmembrane region" description="Helical" evidence="3">
    <location>
        <begin position="171"/>
        <end position="191"/>
    </location>
</feature>
<dbReference type="PANTHER" id="PTHR45138:SF9">
    <property type="entry name" value="DIGUANYLATE CYCLASE DGCM-RELATED"/>
    <property type="match status" value="1"/>
</dbReference>
<sequence>MEWGPIRLLVVWLVAAFGLAATQPAFAAEPSARPTCHATGNAAEDYAAIARDPRRWNCTTSDWSVASAKSFLRFDLHPDTETPTAFSTRLTRFASIRVLVIGQDGTMATRRVTEHEVTPVTDDWMMSIDLPRIAGPIATVVVEIEGARHTGMISFAELTGASDRRSLSHELLIAGLCGMLCMPLLFNFAFFRVLRERFLLWHVLATACMLVHTLVTSGLINRFLTLDIVQLSLASAFSVAGGIAAASAFSADLIEPGKLDPIQRRLLRCVGLWMLPVTLIYLFVDGGLRPYVAPFYLGSLLPPMGLFVWVMVVAWRRGSRAVYYQAAAWTPVMVTASIRIGSALGLTDGPIEMLVAQHYALGLEVVITSLGVFDRLLAIRRERDLAVAEIRIIEEQSERDPLTGLLNRRGLENRFETLRAEGYRAMAVLDLDKFKSVNDTYGHITGDAVLCAAAEALEPDLDTRAIRLGGEEFLLLLRGDDVVNRAERRRQAIATRIAARVPGLDRMVTASMGLVEMPDDGGMRAEFGVLYGHCDRLLYEAKDAGRNRTMREKMQSFGGLRPRAA</sequence>
<keyword evidence="6" id="KW-0548">Nucleotidyltransferase</keyword>
<reference evidence="6 7" key="1">
    <citation type="submission" date="2024-03" db="EMBL/GenBank/DDBJ databases">
        <authorList>
            <person name="Jo J.-H."/>
        </authorList>
    </citation>
    <scope>NUCLEOTIDE SEQUENCE [LARGE SCALE GENOMIC DNA]</scope>
    <source>
        <strain evidence="6 7">PS1R-30</strain>
    </source>
</reference>
<comment type="catalytic activity">
    <reaction evidence="2">
        <text>2 GTP = 3',3'-c-di-GMP + 2 diphosphate</text>
        <dbReference type="Rhea" id="RHEA:24898"/>
        <dbReference type="ChEBI" id="CHEBI:33019"/>
        <dbReference type="ChEBI" id="CHEBI:37565"/>
        <dbReference type="ChEBI" id="CHEBI:58805"/>
        <dbReference type="EC" id="2.7.7.65"/>
    </reaction>
</comment>
<dbReference type="SMART" id="SM00267">
    <property type="entry name" value="GGDEF"/>
    <property type="match status" value="1"/>
</dbReference>
<dbReference type="CDD" id="cd01949">
    <property type="entry name" value="GGDEF"/>
    <property type="match status" value="1"/>
</dbReference>
<feature type="domain" description="GGDEF" evidence="5">
    <location>
        <begin position="422"/>
        <end position="554"/>
    </location>
</feature>
<keyword evidence="3" id="KW-0472">Membrane</keyword>
<feature type="transmembrane region" description="Helical" evidence="3">
    <location>
        <begin position="232"/>
        <end position="254"/>
    </location>
</feature>
<dbReference type="PANTHER" id="PTHR45138">
    <property type="entry name" value="REGULATORY COMPONENTS OF SENSORY TRANSDUCTION SYSTEM"/>
    <property type="match status" value="1"/>
</dbReference>
<dbReference type="InterPro" id="IPR043128">
    <property type="entry name" value="Rev_trsase/Diguanyl_cyclase"/>
</dbReference>
<dbReference type="InterPro" id="IPR050469">
    <property type="entry name" value="Diguanylate_Cyclase"/>
</dbReference>
<dbReference type="InterPro" id="IPR011623">
    <property type="entry name" value="7TMR_DISM_rcpt_extracell_dom1"/>
</dbReference>
<keyword evidence="4" id="KW-0732">Signal</keyword>
<dbReference type="RefSeq" id="WP_339586819.1">
    <property type="nucleotide sequence ID" value="NZ_JBBHJZ010000002.1"/>
</dbReference>
<feature type="transmembrane region" description="Helical" evidence="3">
    <location>
        <begin position="296"/>
        <end position="315"/>
    </location>
</feature>
<accession>A0ABU8RUT7</accession>
<keyword evidence="3" id="KW-0812">Transmembrane</keyword>
<feature type="transmembrane region" description="Helical" evidence="3">
    <location>
        <begin position="354"/>
        <end position="373"/>
    </location>
</feature>
<dbReference type="SUPFAM" id="SSF55073">
    <property type="entry name" value="Nucleotide cyclase"/>
    <property type="match status" value="1"/>
</dbReference>
<gene>
    <name evidence="6" type="ORF">WG901_09455</name>
</gene>
<feature type="chain" id="PRO_5045845384" description="diguanylate cyclase" evidence="4">
    <location>
        <begin position="28"/>
        <end position="565"/>
    </location>
</feature>
<evidence type="ECO:0000256" key="1">
    <source>
        <dbReference type="ARBA" id="ARBA00012528"/>
    </source>
</evidence>
<dbReference type="InterPro" id="IPR000160">
    <property type="entry name" value="GGDEF_dom"/>
</dbReference>
<evidence type="ECO:0000259" key="5">
    <source>
        <dbReference type="PROSITE" id="PS50887"/>
    </source>
</evidence>
<evidence type="ECO:0000313" key="6">
    <source>
        <dbReference type="EMBL" id="MEJ5976859.1"/>
    </source>
</evidence>
<dbReference type="EC" id="2.7.7.65" evidence="1"/>
<evidence type="ECO:0000313" key="7">
    <source>
        <dbReference type="Proteomes" id="UP001361239"/>
    </source>
</evidence>
<feature type="transmembrane region" description="Helical" evidence="3">
    <location>
        <begin position="322"/>
        <end position="342"/>
    </location>
</feature>
<feature type="signal peptide" evidence="4">
    <location>
        <begin position="1"/>
        <end position="27"/>
    </location>
</feature>
<dbReference type="Proteomes" id="UP001361239">
    <property type="component" value="Unassembled WGS sequence"/>
</dbReference>
<feature type="transmembrane region" description="Helical" evidence="3">
    <location>
        <begin position="198"/>
        <end position="220"/>
    </location>
</feature>
<dbReference type="GO" id="GO:0052621">
    <property type="term" value="F:diguanylate cyclase activity"/>
    <property type="evidence" value="ECO:0007669"/>
    <property type="project" value="UniProtKB-EC"/>
</dbReference>
<dbReference type="EMBL" id="JBBHJZ010000002">
    <property type="protein sequence ID" value="MEJ5976859.1"/>
    <property type="molecule type" value="Genomic_DNA"/>
</dbReference>
<comment type="caution">
    <text evidence="6">The sequence shown here is derived from an EMBL/GenBank/DDBJ whole genome shotgun (WGS) entry which is preliminary data.</text>
</comment>
<feature type="transmembrane region" description="Helical" evidence="3">
    <location>
        <begin position="266"/>
        <end position="284"/>
    </location>
</feature>
<dbReference type="Gene3D" id="3.30.70.270">
    <property type="match status" value="1"/>
</dbReference>
<dbReference type="Pfam" id="PF00990">
    <property type="entry name" value="GGDEF"/>
    <property type="match status" value="1"/>
</dbReference>
<dbReference type="InterPro" id="IPR029787">
    <property type="entry name" value="Nucleotide_cyclase"/>
</dbReference>
<protein>
    <recommendedName>
        <fullName evidence="1">diguanylate cyclase</fullName>
        <ecNumber evidence="1">2.7.7.65</ecNumber>
    </recommendedName>
</protein>
<keyword evidence="3" id="KW-1133">Transmembrane helix</keyword>
<dbReference type="NCBIfam" id="TIGR00254">
    <property type="entry name" value="GGDEF"/>
    <property type="match status" value="1"/>
</dbReference>
<keyword evidence="6" id="KW-0808">Transferase</keyword>
<dbReference type="PROSITE" id="PS50887">
    <property type="entry name" value="GGDEF"/>
    <property type="match status" value="1"/>
</dbReference>
<organism evidence="6 7">
    <name type="scientific">Novosphingobium anseongense</name>
    <dbReference type="NCBI Taxonomy" id="3133436"/>
    <lineage>
        <taxon>Bacteria</taxon>
        <taxon>Pseudomonadati</taxon>
        <taxon>Pseudomonadota</taxon>
        <taxon>Alphaproteobacteria</taxon>
        <taxon>Sphingomonadales</taxon>
        <taxon>Sphingomonadaceae</taxon>
        <taxon>Novosphingobium</taxon>
    </lineage>
</organism>